<feature type="compositionally biased region" description="Basic and acidic residues" evidence="1">
    <location>
        <begin position="80"/>
        <end position="92"/>
    </location>
</feature>
<dbReference type="SUPFAM" id="SSF55729">
    <property type="entry name" value="Acyl-CoA N-acyltransferases (Nat)"/>
    <property type="match status" value="1"/>
</dbReference>
<dbReference type="InterPro" id="IPR000182">
    <property type="entry name" value="GNAT_dom"/>
</dbReference>
<dbReference type="InterPro" id="IPR016181">
    <property type="entry name" value="Acyl_CoA_acyltransferase"/>
</dbReference>
<dbReference type="EMBL" id="SPQZ01000002">
    <property type="protein sequence ID" value="TFV98767.1"/>
    <property type="molecule type" value="Genomic_DNA"/>
</dbReference>
<organism evidence="3 4">
    <name type="scientific">Orlajensenia leifsoniae</name>
    <dbReference type="NCBI Taxonomy" id="2561933"/>
    <lineage>
        <taxon>Bacteria</taxon>
        <taxon>Bacillati</taxon>
        <taxon>Actinomycetota</taxon>
        <taxon>Actinomycetes</taxon>
        <taxon>Micrococcales</taxon>
        <taxon>Microbacteriaceae</taxon>
        <taxon>Orlajensenia</taxon>
    </lineage>
</organism>
<dbReference type="PROSITE" id="PS51186">
    <property type="entry name" value="GNAT"/>
    <property type="match status" value="1"/>
</dbReference>
<gene>
    <name evidence="3" type="ORF">E4M00_04435</name>
</gene>
<dbReference type="Gene3D" id="3.40.630.30">
    <property type="match status" value="1"/>
</dbReference>
<evidence type="ECO:0000256" key="1">
    <source>
        <dbReference type="SAM" id="MobiDB-lite"/>
    </source>
</evidence>
<dbReference type="AlphaFoldDB" id="A0A4Y9R3B7"/>
<proteinExistence type="predicted"/>
<evidence type="ECO:0000313" key="3">
    <source>
        <dbReference type="EMBL" id="TFV98767.1"/>
    </source>
</evidence>
<evidence type="ECO:0000313" key="4">
    <source>
        <dbReference type="Proteomes" id="UP000298127"/>
    </source>
</evidence>
<keyword evidence="3" id="KW-0808">Transferase</keyword>
<dbReference type="RefSeq" id="WP_135119301.1">
    <property type="nucleotide sequence ID" value="NZ_SPQZ01000002.1"/>
</dbReference>
<feature type="domain" description="N-acetyltransferase" evidence="2">
    <location>
        <begin position="71"/>
        <end position="219"/>
    </location>
</feature>
<feature type="region of interest" description="Disordered" evidence="1">
    <location>
        <begin position="80"/>
        <end position="99"/>
    </location>
</feature>
<evidence type="ECO:0000259" key="2">
    <source>
        <dbReference type="PROSITE" id="PS51186"/>
    </source>
</evidence>
<name>A0A4Y9R3B7_9MICO</name>
<accession>A0A4Y9R3B7</accession>
<dbReference type="Pfam" id="PF00583">
    <property type="entry name" value="Acetyltransf_1"/>
    <property type="match status" value="1"/>
</dbReference>
<comment type="caution">
    <text evidence="3">The sequence shown here is derived from an EMBL/GenBank/DDBJ whole genome shotgun (WGS) entry which is preliminary data.</text>
</comment>
<dbReference type="Proteomes" id="UP000298127">
    <property type="component" value="Unassembled WGS sequence"/>
</dbReference>
<keyword evidence="4" id="KW-1185">Reference proteome</keyword>
<dbReference type="CDD" id="cd04301">
    <property type="entry name" value="NAT_SF"/>
    <property type="match status" value="1"/>
</dbReference>
<sequence>MAAKVRIVPVTDAPWADVERVFGTRGDPAGCWCQFFKLPNAEWKTITPDDCRNLLEKQVQAAGAGKAHPPGVIAYLEPKAGDRAGDTDHGQGDDSAAEPAGWCAVEPRTAYDRLRTAEVVKGSAEDEDDDSVWAITCFVVRVGHRRQGIGGELLRGAIEQATRLGARVIEGYPVDAAGGKKSSAELYHGTLSQFLAAGFEVTSRPSPSRAVVTLRVTAPA</sequence>
<protein>
    <submittedName>
        <fullName evidence="3">N-acetyltransferase</fullName>
    </submittedName>
</protein>
<dbReference type="GO" id="GO:0016747">
    <property type="term" value="F:acyltransferase activity, transferring groups other than amino-acyl groups"/>
    <property type="evidence" value="ECO:0007669"/>
    <property type="project" value="InterPro"/>
</dbReference>
<reference evidence="3 4" key="1">
    <citation type="journal article" date="2018" name="J. Microbiol.">
        <title>Leifsonia flava sp. nov., a novel actinobacterium isolated from the rhizosphere of Aquilegia viridiflora.</title>
        <authorList>
            <person name="Cai Y."/>
            <person name="Tao W.Z."/>
            <person name="Ma Y.J."/>
            <person name="Cheng J."/>
            <person name="Zhang M.Y."/>
            <person name="Zhang Y.X."/>
        </authorList>
    </citation>
    <scope>NUCLEOTIDE SEQUENCE [LARGE SCALE GENOMIC DNA]</scope>
    <source>
        <strain evidence="3 4">SYP-B2174</strain>
    </source>
</reference>